<organism evidence="1 2">
    <name type="scientific">Adhaeribacter aerolatus</name>
    <dbReference type="NCBI Taxonomy" id="670289"/>
    <lineage>
        <taxon>Bacteria</taxon>
        <taxon>Pseudomonadati</taxon>
        <taxon>Bacteroidota</taxon>
        <taxon>Cytophagia</taxon>
        <taxon>Cytophagales</taxon>
        <taxon>Hymenobacteraceae</taxon>
        <taxon>Adhaeribacter</taxon>
    </lineage>
</organism>
<protein>
    <submittedName>
        <fullName evidence="1">Uncharacterized protein</fullName>
    </submittedName>
</protein>
<proteinExistence type="predicted"/>
<evidence type="ECO:0000313" key="1">
    <source>
        <dbReference type="EMBL" id="GEO07186.1"/>
    </source>
</evidence>
<accession>A0A512B5D9</accession>
<comment type="caution">
    <text evidence="1">The sequence shown here is derived from an EMBL/GenBank/DDBJ whole genome shotgun (WGS) entry which is preliminary data.</text>
</comment>
<sequence length="159" mass="17266">MNKISKIAGALLFMVLLQGFFSCKEKKTVPPAEEAGKITAVLFDFLAEGKGKQDVSVQFRDADGINNKQSATPIRFQANTTYTGKITLLDESKTPAAEVTSSYNITYKVTGPKVTITKNNQQLTVETEAATTNADGVLRIEMKQGTDVQNVSFPVLISQ</sequence>
<dbReference type="EMBL" id="BJYS01000053">
    <property type="protein sequence ID" value="GEO07186.1"/>
    <property type="molecule type" value="Genomic_DNA"/>
</dbReference>
<dbReference type="AlphaFoldDB" id="A0A512B5D9"/>
<dbReference type="PROSITE" id="PS51257">
    <property type="entry name" value="PROKAR_LIPOPROTEIN"/>
    <property type="match status" value="1"/>
</dbReference>
<evidence type="ECO:0000313" key="2">
    <source>
        <dbReference type="Proteomes" id="UP000321532"/>
    </source>
</evidence>
<keyword evidence="2" id="KW-1185">Reference proteome</keyword>
<name>A0A512B5D9_9BACT</name>
<dbReference type="Proteomes" id="UP000321532">
    <property type="component" value="Unassembled WGS sequence"/>
</dbReference>
<dbReference type="RefSeq" id="WP_146904832.1">
    <property type="nucleotide sequence ID" value="NZ_BJYS01000053.1"/>
</dbReference>
<gene>
    <name evidence="1" type="ORF">AAE02nite_48500</name>
</gene>
<dbReference type="OrthoDB" id="713689at2"/>
<reference evidence="1 2" key="1">
    <citation type="submission" date="2019-07" db="EMBL/GenBank/DDBJ databases">
        <title>Whole genome shotgun sequence of Adhaeribacter aerolatus NBRC 106133.</title>
        <authorList>
            <person name="Hosoyama A."/>
            <person name="Uohara A."/>
            <person name="Ohji S."/>
            <person name="Ichikawa N."/>
        </authorList>
    </citation>
    <scope>NUCLEOTIDE SEQUENCE [LARGE SCALE GENOMIC DNA]</scope>
    <source>
        <strain evidence="1 2">NBRC 106133</strain>
    </source>
</reference>